<proteinExistence type="predicted"/>
<feature type="domain" description="Integral membrane bound transporter" evidence="6">
    <location>
        <begin position="215"/>
        <end position="339"/>
    </location>
</feature>
<evidence type="ECO:0000313" key="8">
    <source>
        <dbReference type="Proteomes" id="UP001589748"/>
    </source>
</evidence>
<reference evidence="7 8" key="1">
    <citation type="submission" date="2024-09" db="EMBL/GenBank/DDBJ databases">
        <authorList>
            <person name="Sun Q."/>
            <person name="Mori K."/>
        </authorList>
    </citation>
    <scope>NUCLEOTIDE SEQUENCE [LARGE SCALE GENOMIC DNA]</scope>
    <source>
        <strain evidence="7 8">TISTR 1856</strain>
    </source>
</reference>
<feature type="transmembrane region" description="Helical" evidence="5">
    <location>
        <begin position="98"/>
        <end position="115"/>
    </location>
</feature>
<evidence type="ECO:0000256" key="2">
    <source>
        <dbReference type="ARBA" id="ARBA00022692"/>
    </source>
</evidence>
<comment type="subcellular location">
    <subcellularLocation>
        <location evidence="1">Membrane</location>
        <topology evidence="1">Multi-pass membrane protein</topology>
    </subcellularLocation>
</comment>
<feature type="transmembrane region" description="Helical" evidence="5">
    <location>
        <begin position="127"/>
        <end position="147"/>
    </location>
</feature>
<feature type="transmembrane region" description="Helical" evidence="5">
    <location>
        <begin position="153"/>
        <end position="173"/>
    </location>
</feature>
<feature type="transmembrane region" description="Helical" evidence="5">
    <location>
        <begin position="297"/>
        <end position="314"/>
    </location>
</feature>
<comment type="caution">
    <text evidence="7">The sequence shown here is derived from an EMBL/GenBank/DDBJ whole genome shotgun (WGS) entry which is preliminary data.</text>
</comment>
<dbReference type="Proteomes" id="UP001589748">
    <property type="component" value="Unassembled WGS sequence"/>
</dbReference>
<evidence type="ECO:0000256" key="4">
    <source>
        <dbReference type="ARBA" id="ARBA00023136"/>
    </source>
</evidence>
<feature type="transmembrane region" description="Helical" evidence="5">
    <location>
        <begin position="36"/>
        <end position="60"/>
    </location>
</feature>
<feature type="transmembrane region" description="Helical" evidence="5">
    <location>
        <begin position="326"/>
        <end position="347"/>
    </location>
</feature>
<dbReference type="InterPro" id="IPR049453">
    <property type="entry name" value="Memb_transporter_dom"/>
</dbReference>
<feature type="transmembrane region" description="Helical" evidence="5">
    <location>
        <begin position="72"/>
        <end position="92"/>
    </location>
</feature>
<evidence type="ECO:0000259" key="6">
    <source>
        <dbReference type="Pfam" id="PF13515"/>
    </source>
</evidence>
<dbReference type="EMBL" id="JBHMDM010000003">
    <property type="protein sequence ID" value="MFB9376424.1"/>
    <property type="molecule type" value="Genomic_DNA"/>
</dbReference>
<sequence>MTTGWRALAEGLVTVRAAPGSGPAALRTSLCVLLPLALLLLTDSLALAGYAVFGAFAAVYGGARPSAGRWRVQAVAGVVLSAAVATGALAAAGGSPGLLLVLVGVLWALAAGWLSDRLGWVPPGPMFAVFAATTAASVPAGAIAGVPAGAPQVLAAAGSVTAVAAVSVLLGVLEVRRRGVRAPAPARAPSSGPRERRAHAVRVATAVALAGALAVPVAERTGTSHPSWAMVAAVVPLAVPRLAAQLSRGLLRVAGTVVGLAVAAGLLAADLPPVAIVAVVVALQAATELLVVRHYGLAMVAITPLALLLGQLAAPQPVGSLLLARLLETVLGVAVGAAVAVLSAPGVRARLRRG</sequence>
<keyword evidence="3 5" id="KW-1133">Transmembrane helix</keyword>
<accession>A0ABV5LQT5</accession>
<organism evidence="7 8">
    <name type="scientific">Kineococcus gynurae</name>
    <dbReference type="NCBI Taxonomy" id="452979"/>
    <lineage>
        <taxon>Bacteria</taxon>
        <taxon>Bacillati</taxon>
        <taxon>Actinomycetota</taxon>
        <taxon>Actinomycetes</taxon>
        <taxon>Kineosporiales</taxon>
        <taxon>Kineosporiaceae</taxon>
        <taxon>Kineococcus</taxon>
    </lineage>
</organism>
<evidence type="ECO:0000256" key="5">
    <source>
        <dbReference type="SAM" id="Phobius"/>
    </source>
</evidence>
<keyword evidence="2 5" id="KW-0812">Transmembrane</keyword>
<dbReference type="RefSeq" id="WP_380138362.1">
    <property type="nucleotide sequence ID" value="NZ_JBHLUI010000009.1"/>
</dbReference>
<protein>
    <submittedName>
        <fullName evidence="7">FUSC family protein</fullName>
    </submittedName>
</protein>
<feature type="transmembrane region" description="Helical" evidence="5">
    <location>
        <begin position="200"/>
        <end position="218"/>
    </location>
</feature>
<evidence type="ECO:0000256" key="3">
    <source>
        <dbReference type="ARBA" id="ARBA00022989"/>
    </source>
</evidence>
<evidence type="ECO:0000313" key="7">
    <source>
        <dbReference type="EMBL" id="MFB9376424.1"/>
    </source>
</evidence>
<dbReference type="Pfam" id="PF13515">
    <property type="entry name" value="FUSC_2"/>
    <property type="match status" value="1"/>
</dbReference>
<gene>
    <name evidence="7" type="ORF">ACFFVI_05540</name>
</gene>
<keyword evidence="4 5" id="KW-0472">Membrane</keyword>
<name>A0ABV5LQT5_9ACTN</name>
<evidence type="ECO:0000256" key="1">
    <source>
        <dbReference type="ARBA" id="ARBA00004141"/>
    </source>
</evidence>
<keyword evidence="8" id="KW-1185">Reference proteome</keyword>